<dbReference type="InterPro" id="IPR021398">
    <property type="entry name" value="DUF3037"/>
</dbReference>
<protein>
    <submittedName>
        <fullName evidence="1">DUF3037 domain-containing protein</fullName>
    </submittedName>
</protein>
<accession>A0AA49GNZ9</accession>
<sequence length="127" mass="14907">MQEKQVYEYAFIRYVPKVEREEFLNVGVIVFCKQKRFLQVKYHIDEKRLMAFSEGSDTAELTHYLQAWDLICQGSRKGEYIAQLDTASRFRWLTATRSTIIQSSKVHPGLCTDPAFVLNDLFTKYVL</sequence>
<dbReference type="Pfam" id="PF11236">
    <property type="entry name" value="DUF3037"/>
    <property type="match status" value="1"/>
</dbReference>
<proteinExistence type="predicted"/>
<reference evidence="1" key="1">
    <citation type="journal article" date="2023" name="Comput. Struct. Biotechnol. J.">
        <title>Discovery of a novel marine Bacteroidetes with a rich repertoire of carbohydrate-active enzymes.</title>
        <authorList>
            <person name="Chen B."/>
            <person name="Liu G."/>
            <person name="Chen Q."/>
            <person name="Wang H."/>
            <person name="Liu L."/>
            <person name="Tang K."/>
        </authorList>
    </citation>
    <scope>NUCLEOTIDE SEQUENCE</scope>
    <source>
        <strain evidence="1">TK19036</strain>
    </source>
</reference>
<reference evidence="1" key="2">
    <citation type="journal article" date="2024" name="Antonie Van Leeuwenhoek">
        <title>Roseihalotalea indica gen. nov., sp. nov., a halophilic Bacteroidetes from mesopelagic Southwest Indian Ocean with higher carbohydrate metabolic potential.</title>
        <authorList>
            <person name="Chen B."/>
            <person name="Zhang M."/>
            <person name="Lin D."/>
            <person name="Ye J."/>
            <person name="Tang K."/>
        </authorList>
    </citation>
    <scope>NUCLEOTIDE SEQUENCE</scope>
    <source>
        <strain evidence="1">TK19036</strain>
    </source>
</reference>
<name>A0AA49GNZ9_9BACT</name>
<evidence type="ECO:0000313" key="1">
    <source>
        <dbReference type="EMBL" id="WKN37753.1"/>
    </source>
</evidence>
<gene>
    <name evidence="1" type="ORF">K4G66_03400</name>
</gene>
<dbReference type="EMBL" id="CP120682">
    <property type="protein sequence ID" value="WKN37753.1"/>
    <property type="molecule type" value="Genomic_DNA"/>
</dbReference>
<dbReference type="AlphaFoldDB" id="A0AA49GNZ9"/>
<organism evidence="1">
    <name type="scientific">Roseihalotalea indica</name>
    <dbReference type="NCBI Taxonomy" id="2867963"/>
    <lineage>
        <taxon>Bacteria</taxon>
        <taxon>Pseudomonadati</taxon>
        <taxon>Bacteroidota</taxon>
        <taxon>Cytophagia</taxon>
        <taxon>Cytophagales</taxon>
        <taxon>Catalimonadaceae</taxon>
        <taxon>Roseihalotalea</taxon>
    </lineage>
</organism>